<comment type="similarity">
    <text evidence="3 12">Belongs to the glycosyltransferase 10 family.</text>
</comment>
<feature type="domain" description="Fucosyltransferase N-terminal" evidence="14">
    <location>
        <begin position="191"/>
        <end position="292"/>
    </location>
</feature>
<dbReference type="PANTHER" id="PTHR48438">
    <property type="entry name" value="ALPHA-(1,3)-FUCOSYLTRANSFERASE C-RELATED"/>
    <property type="match status" value="1"/>
</dbReference>
<keyword evidence="7" id="KW-0735">Signal-anchor</keyword>
<evidence type="ECO:0000256" key="8">
    <source>
        <dbReference type="ARBA" id="ARBA00022989"/>
    </source>
</evidence>
<keyword evidence="16" id="KW-1185">Reference proteome</keyword>
<evidence type="ECO:0000259" key="13">
    <source>
        <dbReference type="Pfam" id="PF00852"/>
    </source>
</evidence>
<protein>
    <recommendedName>
        <fullName evidence="12">Fucosyltransferase</fullName>
        <ecNumber evidence="12">2.4.1.-</ecNumber>
    </recommendedName>
</protein>
<dbReference type="PANTHER" id="PTHR48438:SF1">
    <property type="entry name" value="ALPHA-(1,3)-FUCOSYLTRANSFERASE C-RELATED"/>
    <property type="match status" value="1"/>
</dbReference>
<dbReference type="Gene3D" id="3.40.50.11660">
    <property type="entry name" value="Glycosyl transferase family 10, C-terminal domain"/>
    <property type="match status" value="1"/>
</dbReference>
<organism evidence="15 16">
    <name type="scientific">Argiope bruennichi</name>
    <name type="common">Wasp spider</name>
    <name type="synonym">Aranea bruennichi</name>
    <dbReference type="NCBI Taxonomy" id="94029"/>
    <lineage>
        <taxon>Eukaryota</taxon>
        <taxon>Metazoa</taxon>
        <taxon>Ecdysozoa</taxon>
        <taxon>Arthropoda</taxon>
        <taxon>Chelicerata</taxon>
        <taxon>Arachnida</taxon>
        <taxon>Araneae</taxon>
        <taxon>Araneomorphae</taxon>
        <taxon>Entelegynae</taxon>
        <taxon>Araneoidea</taxon>
        <taxon>Araneidae</taxon>
        <taxon>Argiope</taxon>
    </lineage>
</organism>
<evidence type="ECO:0000259" key="14">
    <source>
        <dbReference type="Pfam" id="PF17039"/>
    </source>
</evidence>
<keyword evidence="4 12" id="KW-0328">Glycosyltransferase</keyword>
<gene>
    <name evidence="15" type="ORF">HNY73_000726</name>
</gene>
<evidence type="ECO:0000256" key="12">
    <source>
        <dbReference type="RuleBase" id="RU003832"/>
    </source>
</evidence>
<dbReference type="InterPro" id="IPR055270">
    <property type="entry name" value="Glyco_tran_10_C"/>
</dbReference>
<comment type="pathway">
    <text evidence="2">Protein modification; protein glycosylation.</text>
</comment>
<dbReference type="Proteomes" id="UP000807504">
    <property type="component" value="Unassembled WGS sequence"/>
</dbReference>
<dbReference type="GO" id="GO:0008417">
    <property type="term" value="F:fucosyltransferase activity"/>
    <property type="evidence" value="ECO:0007669"/>
    <property type="project" value="InterPro"/>
</dbReference>
<dbReference type="InterPro" id="IPR038577">
    <property type="entry name" value="GT10-like_C_sf"/>
</dbReference>
<evidence type="ECO:0000256" key="2">
    <source>
        <dbReference type="ARBA" id="ARBA00004922"/>
    </source>
</evidence>
<name>A0A8T0FZZ5_ARGBR</name>
<evidence type="ECO:0000256" key="9">
    <source>
        <dbReference type="ARBA" id="ARBA00023034"/>
    </source>
</evidence>
<evidence type="ECO:0000256" key="1">
    <source>
        <dbReference type="ARBA" id="ARBA00004447"/>
    </source>
</evidence>
<keyword evidence="8" id="KW-1133">Transmembrane helix</keyword>
<dbReference type="SUPFAM" id="SSF53756">
    <property type="entry name" value="UDP-Glycosyltransferase/glycogen phosphorylase"/>
    <property type="match status" value="1"/>
</dbReference>
<proteinExistence type="inferred from homology"/>
<dbReference type="EC" id="2.4.1.-" evidence="12"/>
<dbReference type="InterPro" id="IPR001503">
    <property type="entry name" value="Glyco_trans_10"/>
</dbReference>
<reference evidence="15" key="2">
    <citation type="submission" date="2020-06" db="EMBL/GenBank/DDBJ databases">
        <authorList>
            <person name="Sheffer M."/>
        </authorList>
    </citation>
    <scope>NUCLEOTIDE SEQUENCE</scope>
</reference>
<evidence type="ECO:0000256" key="10">
    <source>
        <dbReference type="ARBA" id="ARBA00023136"/>
    </source>
</evidence>
<evidence type="ECO:0000256" key="11">
    <source>
        <dbReference type="ARBA" id="ARBA00023180"/>
    </source>
</evidence>
<keyword evidence="11" id="KW-0325">Glycoprotein</keyword>
<feature type="domain" description="Fucosyltransferase C-terminal" evidence="13">
    <location>
        <begin position="321"/>
        <end position="495"/>
    </location>
</feature>
<keyword evidence="9 12" id="KW-0333">Golgi apparatus</keyword>
<dbReference type="Pfam" id="PF17039">
    <property type="entry name" value="Glyco_tran_10_N"/>
    <property type="match status" value="1"/>
</dbReference>
<dbReference type="Pfam" id="PF00852">
    <property type="entry name" value="Glyco_transf_10"/>
    <property type="match status" value="1"/>
</dbReference>
<dbReference type="AlphaFoldDB" id="A0A8T0FZZ5"/>
<evidence type="ECO:0000256" key="7">
    <source>
        <dbReference type="ARBA" id="ARBA00022968"/>
    </source>
</evidence>
<evidence type="ECO:0000256" key="6">
    <source>
        <dbReference type="ARBA" id="ARBA00022692"/>
    </source>
</evidence>
<dbReference type="EMBL" id="JABXBU010000001">
    <property type="protein sequence ID" value="KAF8796342.1"/>
    <property type="molecule type" value="Genomic_DNA"/>
</dbReference>
<evidence type="ECO:0000256" key="5">
    <source>
        <dbReference type="ARBA" id="ARBA00022679"/>
    </source>
</evidence>
<accession>A0A8T0FZZ5</accession>
<keyword evidence="6 12" id="KW-0812">Transmembrane</keyword>
<keyword evidence="10" id="KW-0472">Membrane</keyword>
<evidence type="ECO:0000313" key="16">
    <source>
        <dbReference type="Proteomes" id="UP000807504"/>
    </source>
</evidence>
<evidence type="ECO:0000313" key="15">
    <source>
        <dbReference type="EMBL" id="KAF8796342.1"/>
    </source>
</evidence>
<reference evidence="15" key="1">
    <citation type="journal article" date="2020" name="bioRxiv">
        <title>Chromosome-level reference genome of the European wasp spider Argiope bruennichi: a resource for studies on range expansion and evolutionary adaptation.</title>
        <authorList>
            <person name="Sheffer M.M."/>
            <person name="Hoppe A."/>
            <person name="Krehenwinkel H."/>
            <person name="Uhl G."/>
            <person name="Kuss A.W."/>
            <person name="Jensen L."/>
            <person name="Jensen C."/>
            <person name="Gillespie R.G."/>
            <person name="Hoff K.J."/>
            <person name="Prost S."/>
        </authorList>
    </citation>
    <scope>NUCLEOTIDE SEQUENCE</scope>
</reference>
<dbReference type="InterPro" id="IPR031481">
    <property type="entry name" value="Glyco_tran_10_N"/>
</dbReference>
<dbReference type="FunFam" id="3.40.50.11660:FF:000004">
    <property type="entry name" value="Glycoprotein 3-alpha-L-fucosyltransferase A"/>
    <property type="match status" value="1"/>
</dbReference>
<sequence>MPRLRIRRMLLTLVIVICSTVLVLNLTSNSQQALLFPTKSNDREFFPIMFETPQRRKPKFENSPTLLVQQSSEQQVLVKSTQGREVKKFLFKSDDQSNHHQMERKNNLMVGPLQQPAENENGIVKLWFMKGGGVRPQPGMANTKPNLWPEQSSGDRIVEQLMYIPPNYTSSWNFSSGSSTMNSISKPKLKKILLYFGKGGWNDLPMGRTVFLRDKCPVNTCELTTSLKDAEQADALFFKDRFLWPFYKRQPHQVWILFLLECPLHTQAFKNLKHVFNWTATYRHDSDLVAPYEKFVSYNTSFDYIPGQKSHAPAEMTNYAANKTKKVAWFVSNCNAKNKRLEYAKELGQHIEVDIYGSCGNKKCPRTLTHKCFRMLDKEYKFYLAFENSNCKDYITEKFFVNGLSRNIVPIVMGARPEDYARAAPPHSYIHVDDFASPKELAEYLSILDKNDTLYNEYFRWKGTGEFINTYFWCRMCAMLHAPPYHKSYPDMHKWWSGAGTCSAGNWRNRATKPPQQLTANSVDIKDDNG</sequence>
<evidence type="ECO:0000256" key="3">
    <source>
        <dbReference type="ARBA" id="ARBA00008919"/>
    </source>
</evidence>
<dbReference type="GO" id="GO:0032580">
    <property type="term" value="C:Golgi cisterna membrane"/>
    <property type="evidence" value="ECO:0007669"/>
    <property type="project" value="UniProtKB-SubCell"/>
</dbReference>
<evidence type="ECO:0000256" key="4">
    <source>
        <dbReference type="ARBA" id="ARBA00022676"/>
    </source>
</evidence>
<keyword evidence="5 12" id="KW-0808">Transferase</keyword>
<comment type="caution">
    <text evidence="15">The sequence shown here is derived from an EMBL/GenBank/DDBJ whole genome shotgun (WGS) entry which is preliminary data.</text>
</comment>
<comment type="subcellular location">
    <subcellularLocation>
        <location evidence="1 12">Golgi apparatus</location>
        <location evidence="1 12">Golgi stack membrane</location>
        <topology evidence="1 12">Single-pass type II membrane protein</topology>
    </subcellularLocation>
</comment>